<sequence>MAAIVRHTVIVEEHTNTVMQSVFKQDQIVRDKYARHLDDKCQESDDDFIPVHQPKRKKQLSISKENKESVGSAPSKKAKTTKDTPSSSRGVSDPSSSQGVPRPSSSQGVPSSLSSESARSSTEMTSGYDRSRTPTHQIQQSTSRNQDLIRGLRKVKLQVKSQIEPICSNIVDTTNKHLMERLQLNHNYHLEPIINDATKYIDELIENSDSRSNLRQKLQVSFVPSGKTYSFDKHYEMSWVHRFADKLLSLFEASRNPLLGKNSEGWINCHLLALLIDDCFLTCEEVQVHR</sequence>
<feature type="compositionally biased region" description="Low complexity" evidence="1">
    <location>
        <begin position="86"/>
        <end position="126"/>
    </location>
</feature>
<accession>A0A397SQ43</accession>
<dbReference type="AlphaFoldDB" id="A0A397SQ43"/>
<evidence type="ECO:0000256" key="1">
    <source>
        <dbReference type="SAM" id="MobiDB-lite"/>
    </source>
</evidence>
<organism evidence="2 3">
    <name type="scientific">Glomus cerebriforme</name>
    <dbReference type="NCBI Taxonomy" id="658196"/>
    <lineage>
        <taxon>Eukaryota</taxon>
        <taxon>Fungi</taxon>
        <taxon>Fungi incertae sedis</taxon>
        <taxon>Mucoromycota</taxon>
        <taxon>Glomeromycotina</taxon>
        <taxon>Glomeromycetes</taxon>
        <taxon>Glomerales</taxon>
        <taxon>Glomeraceae</taxon>
        <taxon>Glomus</taxon>
    </lineage>
</organism>
<evidence type="ECO:0000313" key="3">
    <source>
        <dbReference type="Proteomes" id="UP000265703"/>
    </source>
</evidence>
<protein>
    <submittedName>
        <fullName evidence="2">Uncharacterized protein</fullName>
    </submittedName>
</protein>
<dbReference type="EMBL" id="QKYT01000272">
    <property type="protein sequence ID" value="RIA88253.1"/>
    <property type="molecule type" value="Genomic_DNA"/>
</dbReference>
<reference evidence="2 3" key="1">
    <citation type="submission" date="2018-06" db="EMBL/GenBank/DDBJ databases">
        <title>Comparative genomics reveals the genomic features of Rhizophagus irregularis, R. cerebriforme, R. diaphanum and Gigaspora rosea, and their symbiotic lifestyle signature.</title>
        <authorList>
            <person name="Morin E."/>
            <person name="San Clemente H."/>
            <person name="Chen E.C.H."/>
            <person name="De La Providencia I."/>
            <person name="Hainaut M."/>
            <person name="Kuo A."/>
            <person name="Kohler A."/>
            <person name="Murat C."/>
            <person name="Tang N."/>
            <person name="Roy S."/>
            <person name="Loubradou J."/>
            <person name="Henrissat B."/>
            <person name="Grigoriev I.V."/>
            <person name="Corradi N."/>
            <person name="Roux C."/>
            <person name="Martin F.M."/>
        </authorList>
    </citation>
    <scope>NUCLEOTIDE SEQUENCE [LARGE SCALE GENOMIC DNA]</scope>
    <source>
        <strain evidence="2 3">DAOM 227022</strain>
    </source>
</reference>
<gene>
    <name evidence="2" type="ORF">C1645_251806</name>
</gene>
<name>A0A397SQ43_9GLOM</name>
<feature type="region of interest" description="Disordered" evidence="1">
    <location>
        <begin position="44"/>
        <end position="147"/>
    </location>
</feature>
<feature type="compositionally biased region" description="Polar residues" evidence="1">
    <location>
        <begin position="134"/>
        <end position="146"/>
    </location>
</feature>
<dbReference type="OrthoDB" id="2404361at2759"/>
<dbReference type="Proteomes" id="UP000265703">
    <property type="component" value="Unassembled WGS sequence"/>
</dbReference>
<proteinExistence type="predicted"/>
<comment type="caution">
    <text evidence="2">The sequence shown here is derived from an EMBL/GenBank/DDBJ whole genome shotgun (WGS) entry which is preliminary data.</text>
</comment>
<keyword evidence="3" id="KW-1185">Reference proteome</keyword>
<evidence type="ECO:0000313" key="2">
    <source>
        <dbReference type="EMBL" id="RIA88253.1"/>
    </source>
</evidence>